<dbReference type="Proteomes" id="UP001500621">
    <property type="component" value="Unassembled WGS sequence"/>
</dbReference>
<dbReference type="InterPro" id="IPR020458">
    <property type="entry name" value="Znf_DskA_TraR_CS"/>
</dbReference>
<gene>
    <name evidence="6" type="ORF">GCM10023226_26090</name>
</gene>
<dbReference type="SUPFAM" id="SSF57716">
    <property type="entry name" value="Glucocorticoid receptor-like (DNA-binding domain)"/>
    <property type="match status" value="1"/>
</dbReference>
<keyword evidence="7" id="KW-1185">Reference proteome</keyword>
<keyword evidence="3" id="KW-0862">Zinc</keyword>
<evidence type="ECO:0000313" key="6">
    <source>
        <dbReference type="EMBL" id="GAA4687076.1"/>
    </source>
</evidence>
<dbReference type="Gene3D" id="1.20.120.910">
    <property type="entry name" value="DksA, coiled-coil domain"/>
    <property type="match status" value="1"/>
</dbReference>
<keyword evidence="1" id="KW-0479">Metal-binding</keyword>
<dbReference type="PROSITE" id="PS51128">
    <property type="entry name" value="ZF_DKSA_2"/>
    <property type="match status" value="1"/>
</dbReference>
<reference evidence="7" key="1">
    <citation type="journal article" date="2019" name="Int. J. Syst. Evol. Microbiol.">
        <title>The Global Catalogue of Microorganisms (GCM) 10K type strain sequencing project: providing services to taxonomists for standard genome sequencing and annotation.</title>
        <authorList>
            <consortium name="The Broad Institute Genomics Platform"/>
            <consortium name="The Broad Institute Genome Sequencing Center for Infectious Disease"/>
            <person name="Wu L."/>
            <person name="Ma J."/>
        </authorList>
    </citation>
    <scope>NUCLEOTIDE SEQUENCE [LARGE SCALE GENOMIC DNA]</scope>
    <source>
        <strain evidence="7">JCM 18127</strain>
    </source>
</reference>
<evidence type="ECO:0000256" key="3">
    <source>
        <dbReference type="ARBA" id="ARBA00022833"/>
    </source>
</evidence>
<dbReference type="PROSITE" id="PS01102">
    <property type="entry name" value="ZF_DKSA_1"/>
    <property type="match status" value="1"/>
</dbReference>
<dbReference type="Pfam" id="PF01258">
    <property type="entry name" value="zf-dskA_traR"/>
    <property type="match status" value="1"/>
</dbReference>
<evidence type="ECO:0000256" key="4">
    <source>
        <dbReference type="PROSITE-ProRule" id="PRU00510"/>
    </source>
</evidence>
<feature type="zinc finger region" description="dksA C4-type" evidence="4">
    <location>
        <begin position="82"/>
        <end position="106"/>
    </location>
</feature>
<organism evidence="6 7">
    <name type="scientific">Nocardioides nanhaiensis</name>
    <dbReference type="NCBI Taxonomy" id="1476871"/>
    <lineage>
        <taxon>Bacteria</taxon>
        <taxon>Bacillati</taxon>
        <taxon>Actinomycetota</taxon>
        <taxon>Actinomycetes</taxon>
        <taxon>Propionibacteriales</taxon>
        <taxon>Nocardioidaceae</taxon>
        <taxon>Nocardioides</taxon>
    </lineage>
</organism>
<keyword evidence="2" id="KW-0863">Zinc-finger</keyword>
<dbReference type="RefSeq" id="WP_345266478.1">
    <property type="nucleotide sequence ID" value="NZ_BAABIM010000002.1"/>
</dbReference>
<sequence length="109" mass="11608">MTAHAIPPEAGVPDDVRARIRADLDEASAHRRRQLDALLTDGPGAGVDVDPVASAQRATVRHLLQQVLAAQAHLDDDDFGRCSVCQGPIPVARLEVRPWTTTCVACPAP</sequence>
<protein>
    <recommendedName>
        <fullName evidence="5">Zinc finger DksA/TraR C4-type domain-containing protein</fullName>
    </recommendedName>
</protein>
<evidence type="ECO:0000259" key="5">
    <source>
        <dbReference type="Pfam" id="PF01258"/>
    </source>
</evidence>
<evidence type="ECO:0000256" key="2">
    <source>
        <dbReference type="ARBA" id="ARBA00022771"/>
    </source>
</evidence>
<evidence type="ECO:0000313" key="7">
    <source>
        <dbReference type="Proteomes" id="UP001500621"/>
    </source>
</evidence>
<dbReference type="InterPro" id="IPR000962">
    <property type="entry name" value="Znf_DskA_TraR"/>
</dbReference>
<name>A0ABP8WCV2_9ACTN</name>
<dbReference type="EMBL" id="BAABIM010000002">
    <property type="protein sequence ID" value="GAA4687076.1"/>
    <property type="molecule type" value="Genomic_DNA"/>
</dbReference>
<evidence type="ECO:0000256" key="1">
    <source>
        <dbReference type="ARBA" id="ARBA00022723"/>
    </source>
</evidence>
<accession>A0ABP8WCV2</accession>
<dbReference type="PANTHER" id="PTHR33823">
    <property type="entry name" value="RNA POLYMERASE-BINDING TRANSCRIPTION FACTOR DKSA-RELATED"/>
    <property type="match status" value="1"/>
</dbReference>
<proteinExistence type="predicted"/>
<comment type="caution">
    <text evidence="6">The sequence shown here is derived from an EMBL/GenBank/DDBJ whole genome shotgun (WGS) entry which is preliminary data.</text>
</comment>
<feature type="domain" description="Zinc finger DksA/TraR C4-type" evidence="5">
    <location>
        <begin position="78"/>
        <end position="106"/>
    </location>
</feature>